<dbReference type="Pfam" id="PF01636">
    <property type="entry name" value="APH"/>
    <property type="match status" value="1"/>
</dbReference>
<name>A0ABR9WXG8_9RHOB</name>
<sequence>MGQPPGGALVKDFLLKAGWADAEAHPLAGDASSRRYTRLTRGRDSAILMDDPEGDVALFARLARHLRSIGLSAPRVLAEVPGKLLLEDLGDGLVARLCTDAEAEKRLYLVATDALIALHRFDPPEDLPVADAAHLSQITGLAFDAYVPGSGAPQDPEARASVIAALHDLIAEHAPETDVMILRDYHAENILWLPDREGAGRAGLLDFQDALKGPRAYDLISLIRDARRDVSAEAAEACIGHYLGQTGADEPSFRTALAVLGVQRSLRILGIFASLAKTRGKPQYIDLIPRVWDNLQTDLAHPALAGLRALLDPALPAPTPETLERLKS</sequence>
<dbReference type="EMBL" id="JADFFK010000002">
    <property type="protein sequence ID" value="MBE9635991.1"/>
    <property type="molecule type" value="Genomic_DNA"/>
</dbReference>
<feature type="domain" description="Aminoglycoside phosphotransferase" evidence="1">
    <location>
        <begin position="24"/>
        <end position="246"/>
    </location>
</feature>
<dbReference type="Proteomes" id="UP000607796">
    <property type="component" value="Unassembled WGS sequence"/>
</dbReference>
<dbReference type="Gene3D" id="3.30.200.20">
    <property type="entry name" value="Phosphorylase Kinase, domain 1"/>
    <property type="match status" value="1"/>
</dbReference>
<dbReference type="InterPro" id="IPR011009">
    <property type="entry name" value="Kinase-like_dom_sf"/>
</dbReference>
<dbReference type="InterPro" id="IPR002575">
    <property type="entry name" value="Aminoglycoside_PTrfase"/>
</dbReference>
<dbReference type="SUPFAM" id="SSF56112">
    <property type="entry name" value="Protein kinase-like (PK-like)"/>
    <property type="match status" value="1"/>
</dbReference>
<evidence type="ECO:0000259" key="1">
    <source>
        <dbReference type="Pfam" id="PF01636"/>
    </source>
</evidence>
<keyword evidence="3" id="KW-1185">Reference proteome</keyword>
<reference evidence="2 3" key="1">
    <citation type="journal article" date="2021" name="Int. J. Syst. Evol. Microbiol.">
        <title>Salipiger mangrovisoli sp. nov., isolated from mangrove soil and the proposal for the reclassification of Paraphaeobacter pallidus as Salipiger pallidus comb. nov.</title>
        <authorList>
            <person name="Du J."/>
            <person name="Liu Y."/>
            <person name="Pei T."/>
            <person name="Deng M.R."/>
            <person name="Zhu H."/>
        </authorList>
    </citation>
    <scope>NUCLEOTIDE SEQUENCE [LARGE SCALE GENOMIC DNA]</scope>
    <source>
        <strain evidence="2 3">6D45A</strain>
    </source>
</reference>
<proteinExistence type="predicted"/>
<protein>
    <submittedName>
        <fullName evidence="2">Phosphotransferase</fullName>
    </submittedName>
</protein>
<organism evidence="2 3">
    <name type="scientific">Salipiger mangrovisoli</name>
    <dbReference type="NCBI Taxonomy" id="2865933"/>
    <lineage>
        <taxon>Bacteria</taxon>
        <taxon>Pseudomonadati</taxon>
        <taxon>Pseudomonadota</taxon>
        <taxon>Alphaproteobacteria</taxon>
        <taxon>Rhodobacterales</taxon>
        <taxon>Roseobacteraceae</taxon>
        <taxon>Salipiger</taxon>
    </lineage>
</organism>
<accession>A0ABR9WXG8</accession>
<dbReference type="Gene3D" id="3.90.1200.10">
    <property type="match status" value="1"/>
</dbReference>
<gene>
    <name evidence="2" type="ORF">IQ782_03965</name>
</gene>
<comment type="caution">
    <text evidence="2">The sequence shown here is derived from an EMBL/GenBank/DDBJ whole genome shotgun (WGS) entry which is preliminary data.</text>
</comment>
<evidence type="ECO:0000313" key="3">
    <source>
        <dbReference type="Proteomes" id="UP000607796"/>
    </source>
</evidence>
<evidence type="ECO:0000313" key="2">
    <source>
        <dbReference type="EMBL" id="MBE9635991.1"/>
    </source>
</evidence>